<protein>
    <submittedName>
        <fullName evidence="1">Uncharacterized protein</fullName>
    </submittedName>
</protein>
<comment type="caution">
    <text evidence="1">The sequence shown here is derived from an EMBL/GenBank/DDBJ whole genome shotgun (WGS) entry which is preliminary data.</text>
</comment>
<dbReference type="Proteomes" id="UP001418222">
    <property type="component" value="Unassembled WGS sequence"/>
</dbReference>
<evidence type="ECO:0000313" key="2">
    <source>
        <dbReference type="Proteomes" id="UP001418222"/>
    </source>
</evidence>
<dbReference type="AlphaFoldDB" id="A0AAP0BBH2"/>
<proteinExistence type="predicted"/>
<reference evidence="1 2" key="1">
    <citation type="journal article" date="2022" name="Nat. Plants">
        <title>Genomes of leafy and leafless Platanthera orchids illuminate the evolution of mycoheterotrophy.</title>
        <authorList>
            <person name="Li M.H."/>
            <person name="Liu K.W."/>
            <person name="Li Z."/>
            <person name="Lu H.C."/>
            <person name="Ye Q.L."/>
            <person name="Zhang D."/>
            <person name="Wang J.Y."/>
            <person name="Li Y.F."/>
            <person name="Zhong Z.M."/>
            <person name="Liu X."/>
            <person name="Yu X."/>
            <person name="Liu D.K."/>
            <person name="Tu X.D."/>
            <person name="Liu B."/>
            <person name="Hao Y."/>
            <person name="Liao X.Y."/>
            <person name="Jiang Y.T."/>
            <person name="Sun W.H."/>
            <person name="Chen J."/>
            <person name="Chen Y.Q."/>
            <person name="Ai Y."/>
            <person name="Zhai J.W."/>
            <person name="Wu S.S."/>
            <person name="Zhou Z."/>
            <person name="Hsiao Y.Y."/>
            <person name="Wu W.L."/>
            <person name="Chen Y.Y."/>
            <person name="Lin Y.F."/>
            <person name="Hsu J.L."/>
            <person name="Li C.Y."/>
            <person name="Wang Z.W."/>
            <person name="Zhao X."/>
            <person name="Zhong W.Y."/>
            <person name="Ma X.K."/>
            <person name="Ma L."/>
            <person name="Huang J."/>
            <person name="Chen G.Z."/>
            <person name="Huang M.Z."/>
            <person name="Huang L."/>
            <person name="Peng D.H."/>
            <person name="Luo Y.B."/>
            <person name="Zou S.Q."/>
            <person name="Chen S.P."/>
            <person name="Lan S."/>
            <person name="Tsai W.C."/>
            <person name="Van de Peer Y."/>
            <person name="Liu Z.J."/>
        </authorList>
    </citation>
    <scope>NUCLEOTIDE SEQUENCE [LARGE SCALE GENOMIC DNA]</scope>
    <source>
        <strain evidence="1">Lor287</strain>
    </source>
</reference>
<keyword evidence="2" id="KW-1185">Reference proteome</keyword>
<gene>
    <name evidence="1" type="ORF">KSP39_PZI012913</name>
</gene>
<name>A0AAP0BBH2_9ASPA</name>
<evidence type="ECO:0000313" key="1">
    <source>
        <dbReference type="EMBL" id="KAK8935069.1"/>
    </source>
</evidence>
<accession>A0AAP0BBH2</accession>
<dbReference type="EMBL" id="JBBWWQ010000011">
    <property type="protein sequence ID" value="KAK8935069.1"/>
    <property type="molecule type" value="Genomic_DNA"/>
</dbReference>
<organism evidence="1 2">
    <name type="scientific">Platanthera zijinensis</name>
    <dbReference type="NCBI Taxonomy" id="2320716"/>
    <lineage>
        <taxon>Eukaryota</taxon>
        <taxon>Viridiplantae</taxon>
        <taxon>Streptophyta</taxon>
        <taxon>Embryophyta</taxon>
        <taxon>Tracheophyta</taxon>
        <taxon>Spermatophyta</taxon>
        <taxon>Magnoliopsida</taxon>
        <taxon>Liliopsida</taxon>
        <taxon>Asparagales</taxon>
        <taxon>Orchidaceae</taxon>
        <taxon>Orchidoideae</taxon>
        <taxon>Orchideae</taxon>
        <taxon>Orchidinae</taxon>
        <taxon>Platanthera</taxon>
    </lineage>
</organism>
<sequence>MRRGRASHRATGSRVCVSAGATAATCAGRRALCLADAGDCAAAASAPSIANPFSKEEHFVRGFQKYYIRPCFDLSFLVHGLLWISEIIRLPFPLHTCPVLLCWF</sequence>